<name>A0ABR6ZX77_9BURK</name>
<dbReference type="PANTHER" id="PTHR46796">
    <property type="entry name" value="HTH-TYPE TRANSCRIPTIONAL ACTIVATOR RHAS-RELATED"/>
    <property type="match status" value="1"/>
</dbReference>
<sequence length="285" mass="31387">MLLDLNTVFHSELLSIRHGIARPSPDGVSNIECESADLILLPIKGVFAKHDGPRQHFIANPNHGILLGAGRPYRISFLDQVGDESLVLDFPKEVLASVLVEAVAGEDFGSSALAPHCLLSPASVMNRELLWRHLRQAVVDSLAVEEISLAMLTGALQAASVRGRLSDRGKQSVTMARRRQQVETVKELISLHANQDWTLTSLARHAHTSPFHLARVFREQVGVPVHRYLIRTRLGKALEAMQSAELDFAAIAHANGFASHSHFTSSFRSLFGLTPSQSRQRMAIY</sequence>
<accession>A0ABR6ZX77</accession>
<dbReference type="InterPro" id="IPR050204">
    <property type="entry name" value="AraC_XylS_family_regulators"/>
</dbReference>
<dbReference type="Pfam" id="PF12833">
    <property type="entry name" value="HTH_18"/>
    <property type="match status" value="1"/>
</dbReference>
<dbReference type="EMBL" id="JACOGF010000016">
    <property type="protein sequence ID" value="MBC3920455.1"/>
    <property type="molecule type" value="Genomic_DNA"/>
</dbReference>
<dbReference type="InterPro" id="IPR009057">
    <property type="entry name" value="Homeodomain-like_sf"/>
</dbReference>
<evidence type="ECO:0000256" key="3">
    <source>
        <dbReference type="ARBA" id="ARBA00023163"/>
    </source>
</evidence>
<evidence type="ECO:0000256" key="2">
    <source>
        <dbReference type="ARBA" id="ARBA00023125"/>
    </source>
</evidence>
<evidence type="ECO:0000313" key="5">
    <source>
        <dbReference type="EMBL" id="MBC3920455.1"/>
    </source>
</evidence>
<dbReference type="SMART" id="SM00342">
    <property type="entry name" value="HTH_ARAC"/>
    <property type="match status" value="1"/>
</dbReference>
<evidence type="ECO:0000259" key="4">
    <source>
        <dbReference type="PROSITE" id="PS01124"/>
    </source>
</evidence>
<keyword evidence="6" id="KW-1185">Reference proteome</keyword>
<comment type="caution">
    <text evidence="5">The sequence shown here is derived from an EMBL/GenBank/DDBJ whole genome shotgun (WGS) entry which is preliminary data.</text>
</comment>
<dbReference type="RefSeq" id="WP_186950014.1">
    <property type="nucleotide sequence ID" value="NZ_JACOGF010000016.1"/>
</dbReference>
<reference evidence="5 6" key="1">
    <citation type="submission" date="2020-08" db="EMBL/GenBank/DDBJ databases">
        <title>Novel species isolated from subtropical streams in China.</title>
        <authorList>
            <person name="Lu H."/>
        </authorList>
    </citation>
    <scope>NUCLEOTIDE SEQUENCE [LARGE SCALE GENOMIC DNA]</scope>
    <source>
        <strain evidence="5 6">CY18W</strain>
    </source>
</reference>
<organism evidence="5 6">
    <name type="scientific">Undibacterium hunanense</name>
    <dbReference type="NCBI Taxonomy" id="2762292"/>
    <lineage>
        <taxon>Bacteria</taxon>
        <taxon>Pseudomonadati</taxon>
        <taxon>Pseudomonadota</taxon>
        <taxon>Betaproteobacteria</taxon>
        <taxon>Burkholderiales</taxon>
        <taxon>Oxalobacteraceae</taxon>
        <taxon>Undibacterium</taxon>
    </lineage>
</organism>
<dbReference type="InterPro" id="IPR018060">
    <property type="entry name" value="HTH_AraC"/>
</dbReference>
<evidence type="ECO:0000256" key="1">
    <source>
        <dbReference type="ARBA" id="ARBA00023015"/>
    </source>
</evidence>
<proteinExistence type="predicted"/>
<evidence type="ECO:0000313" key="6">
    <source>
        <dbReference type="Proteomes" id="UP000650424"/>
    </source>
</evidence>
<dbReference type="InterPro" id="IPR018062">
    <property type="entry name" value="HTH_AraC-typ_CS"/>
</dbReference>
<gene>
    <name evidence="5" type="ORF">H8L32_23530</name>
</gene>
<feature type="domain" description="HTH araC/xylS-type" evidence="4">
    <location>
        <begin position="183"/>
        <end position="281"/>
    </location>
</feature>
<dbReference type="PROSITE" id="PS00041">
    <property type="entry name" value="HTH_ARAC_FAMILY_1"/>
    <property type="match status" value="1"/>
</dbReference>
<protein>
    <submittedName>
        <fullName evidence="5">Helix-turn-helix transcriptional regulator</fullName>
    </submittedName>
</protein>
<dbReference type="Proteomes" id="UP000650424">
    <property type="component" value="Unassembled WGS sequence"/>
</dbReference>
<keyword evidence="1" id="KW-0805">Transcription regulation</keyword>
<keyword evidence="2" id="KW-0238">DNA-binding</keyword>
<keyword evidence="3" id="KW-0804">Transcription</keyword>
<dbReference type="SUPFAM" id="SSF46689">
    <property type="entry name" value="Homeodomain-like"/>
    <property type="match status" value="2"/>
</dbReference>
<dbReference type="Gene3D" id="1.10.10.60">
    <property type="entry name" value="Homeodomain-like"/>
    <property type="match status" value="1"/>
</dbReference>
<dbReference type="PROSITE" id="PS01124">
    <property type="entry name" value="HTH_ARAC_FAMILY_2"/>
    <property type="match status" value="1"/>
</dbReference>